<protein>
    <submittedName>
        <fullName evidence="1">Phage major capsid protein</fullName>
    </submittedName>
</protein>
<organism evidence="1 2">
    <name type="scientific">Pseudodesulfovibrio senegalensis</name>
    <dbReference type="NCBI Taxonomy" id="1721087"/>
    <lineage>
        <taxon>Bacteria</taxon>
        <taxon>Pseudomonadati</taxon>
        <taxon>Thermodesulfobacteriota</taxon>
        <taxon>Desulfovibrionia</taxon>
        <taxon>Desulfovibrionales</taxon>
        <taxon>Desulfovibrionaceae</taxon>
    </lineage>
</organism>
<dbReference type="AlphaFoldDB" id="A0A6N6N5B9"/>
<keyword evidence="2" id="KW-1185">Reference proteome</keyword>
<dbReference type="RefSeq" id="WP_151149389.1">
    <property type="nucleotide sequence ID" value="NZ_WAIE01000001.1"/>
</dbReference>
<dbReference type="Pfam" id="PF20911">
    <property type="entry name" value="GP7"/>
    <property type="match status" value="1"/>
</dbReference>
<sequence>MPINATDFADAKNPELYKTIVETVNGASPVLDFLPFMPLNNDTFKYNSEGLLPGVAYRNYNEEYTENTSVVVPSVEYLRIFGGDSDIDVKMMEANGGIAYRANEDRKKAKAQALFFANEFFVGDSENNTVNRIDGLRARLTGDQVLDAGSSDGGDELTLDMLDELIVSVDGENPDVLFMNPKLWLKVNKLVQGTARATEQVSGNFGKLYPTYAGIPIAKIGSVSMDNPANPGTPIVLNPLGFNEPDLDDGSQSVTTSIYAVKFGKGEYVSGLQCGAFDVEDCGKLPGMNKERTKLDWMAGLATFHPKSAARLRGLKG</sequence>
<reference evidence="1 2" key="1">
    <citation type="journal article" date="2017" name="Int. J. Syst. Evol. Microbiol.">
        <title>Desulfovibrio senegalensis sp. nov., a mesophilic sulfate reducer isolated from marine sediment.</title>
        <authorList>
            <person name="Thioye A."/>
            <person name="Gam Z.B.A."/>
            <person name="Mbengue M."/>
            <person name="Cayol J.L."/>
            <person name="Joseph-Bartoli M."/>
            <person name="Toure-Kane C."/>
            <person name="Labat M."/>
        </authorList>
    </citation>
    <scope>NUCLEOTIDE SEQUENCE [LARGE SCALE GENOMIC DNA]</scope>
    <source>
        <strain evidence="1 2">DSM 101509</strain>
    </source>
</reference>
<dbReference type="OrthoDB" id="1630256at2"/>
<comment type="caution">
    <text evidence="1">The sequence shown here is derived from an EMBL/GenBank/DDBJ whole genome shotgun (WGS) entry which is preliminary data.</text>
</comment>
<evidence type="ECO:0000313" key="1">
    <source>
        <dbReference type="EMBL" id="KAB1443083.1"/>
    </source>
</evidence>
<evidence type="ECO:0000313" key="2">
    <source>
        <dbReference type="Proteomes" id="UP000438699"/>
    </source>
</evidence>
<gene>
    <name evidence="1" type="ORF">F8A88_02120</name>
</gene>
<dbReference type="Proteomes" id="UP000438699">
    <property type="component" value="Unassembled WGS sequence"/>
</dbReference>
<dbReference type="EMBL" id="WAIE01000001">
    <property type="protein sequence ID" value="KAB1443083.1"/>
    <property type="molecule type" value="Genomic_DNA"/>
</dbReference>
<accession>A0A6N6N5B9</accession>
<dbReference type="SUPFAM" id="SSF56563">
    <property type="entry name" value="Major capsid protein gp5"/>
    <property type="match status" value="1"/>
</dbReference>
<dbReference type="InterPro" id="IPR048813">
    <property type="entry name" value="GP7-like"/>
</dbReference>
<proteinExistence type="predicted"/>
<dbReference type="NCBIfam" id="NF045672">
    <property type="entry name" value="MCP_gp7_epsi_15"/>
    <property type="match status" value="1"/>
</dbReference>
<name>A0A6N6N5B9_9BACT</name>